<dbReference type="Proteomes" id="UP000076738">
    <property type="component" value="Unassembled WGS sequence"/>
</dbReference>
<proteinExistence type="predicted"/>
<dbReference type="EMBL" id="KV417306">
    <property type="protein sequence ID" value="KZO92921.1"/>
    <property type="molecule type" value="Genomic_DNA"/>
</dbReference>
<evidence type="ECO:0000313" key="2">
    <source>
        <dbReference type="EMBL" id="KZO92921.1"/>
    </source>
</evidence>
<organism evidence="2 3">
    <name type="scientific">Calocera viscosa (strain TUFC12733)</name>
    <dbReference type="NCBI Taxonomy" id="1330018"/>
    <lineage>
        <taxon>Eukaryota</taxon>
        <taxon>Fungi</taxon>
        <taxon>Dikarya</taxon>
        <taxon>Basidiomycota</taxon>
        <taxon>Agaricomycotina</taxon>
        <taxon>Dacrymycetes</taxon>
        <taxon>Dacrymycetales</taxon>
        <taxon>Dacrymycetaceae</taxon>
        <taxon>Calocera</taxon>
    </lineage>
</organism>
<dbReference type="AlphaFoldDB" id="A0A167ISU1"/>
<evidence type="ECO:0000256" key="1">
    <source>
        <dbReference type="SAM" id="SignalP"/>
    </source>
</evidence>
<name>A0A167ISU1_CALVF</name>
<gene>
    <name evidence="2" type="ORF">CALVIDRAFT_567020</name>
</gene>
<sequence>MLARTSLAAVLALGSLAAAQTSINLSTQCTSALTTILANSGAAACLSLGDVIPVLSLPSNTSLIPSVQTWLGDMCAAQPCSNSTLDFTTSTLLTGCQTDIQQSGALPANATLDIPTSQHDVEVAYPPVREVACSKSNNQYCLLNTLTSIQTLLGAPLSVSTLMSADWVTLANTLNTTSLCTDCNQAAYATLKANVPSVSGSQVEQTVASRCGSAFVNGGVPADVTLGSEGAANSAASELRAAVLGLLGSAGLVAAMLL</sequence>
<keyword evidence="1" id="KW-0732">Signal</keyword>
<protein>
    <submittedName>
        <fullName evidence="2">Uncharacterized protein</fullName>
    </submittedName>
</protein>
<keyword evidence="3" id="KW-1185">Reference proteome</keyword>
<feature type="signal peptide" evidence="1">
    <location>
        <begin position="1"/>
        <end position="19"/>
    </location>
</feature>
<reference evidence="2 3" key="1">
    <citation type="journal article" date="2016" name="Mol. Biol. Evol.">
        <title>Comparative Genomics of Early-Diverging Mushroom-Forming Fungi Provides Insights into the Origins of Lignocellulose Decay Capabilities.</title>
        <authorList>
            <person name="Nagy L.G."/>
            <person name="Riley R."/>
            <person name="Tritt A."/>
            <person name="Adam C."/>
            <person name="Daum C."/>
            <person name="Floudas D."/>
            <person name="Sun H."/>
            <person name="Yadav J.S."/>
            <person name="Pangilinan J."/>
            <person name="Larsson K.H."/>
            <person name="Matsuura K."/>
            <person name="Barry K."/>
            <person name="Labutti K."/>
            <person name="Kuo R."/>
            <person name="Ohm R.A."/>
            <person name="Bhattacharya S.S."/>
            <person name="Shirouzu T."/>
            <person name="Yoshinaga Y."/>
            <person name="Martin F.M."/>
            <person name="Grigoriev I.V."/>
            <person name="Hibbett D.S."/>
        </authorList>
    </citation>
    <scope>NUCLEOTIDE SEQUENCE [LARGE SCALE GENOMIC DNA]</scope>
    <source>
        <strain evidence="2 3">TUFC12733</strain>
    </source>
</reference>
<dbReference type="OrthoDB" id="2536450at2759"/>
<dbReference type="PANTHER" id="PTHR34862">
    <property type="entry name" value="SPARK DOMAIN-CONTAINING PROTEIN"/>
    <property type="match status" value="1"/>
</dbReference>
<feature type="chain" id="PRO_5007888489" evidence="1">
    <location>
        <begin position="20"/>
        <end position="258"/>
    </location>
</feature>
<evidence type="ECO:0000313" key="3">
    <source>
        <dbReference type="Proteomes" id="UP000076738"/>
    </source>
</evidence>
<accession>A0A167ISU1</accession>
<dbReference type="PANTHER" id="PTHR34862:SF1">
    <property type="entry name" value="SPARK DOMAIN-CONTAINING PROTEIN"/>
    <property type="match status" value="1"/>
</dbReference>